<feature type="domain" description="RRM" evidence="1">
    <location>
        <begin position="20"/>
        <end position="97"/>
    </location>
</feature>
<dbReference type="GO" id="GO:0003723">
    <property type="term" value="F:RNA binding"/>
    <property type="evidence" value="ECO:0007669"/>
    <property type="project" value="InterPro"/>
</dbReference>
<organism evidence="2 3">
    <name type="scientific">endosymbiont of Ridgeia piscesae</name>
    <dbReference type="NCBI Taxonomy" id="54398"/>
    <lineage>
        <taxon>Bacteria</taxon>
        <taxon>Pseudomonadati</taxon>
        <taxon>Pseudomonadota</taxon>
        <taxon>Gammaproteobacteria</taxon>
        <taxon>sulfur-oxidizing symbionts</taxon>
    </lineage>
</organism>
<dbReference type="InterPro" id="IPR012677">
    <property type="entry name" value="Nucleotide-bd_a/b_plait_sf"/>
</dbReference>
<evidence type="ECO:0000259" key="1">
    <source>
        <dbReference type="PROSITE" id="PS50102"/>
    </source>
</evidence>
<dbReference type="InterPro" id="IPR000504">
    <property type="entry name" value="RRM_dom"/>
</dbReference>
<reference evidence="2 3" key="1">
    <citation type="submission" date="2015-11" db="EMBL/GenBank/DDBJ databases">
        <title>The genome of Candidatus Endoriftia persephone in Ridgeia piscesae and population structure of the North Eastern Pacific vestimentiferan symbionts.</title>
        <authorList>
            <person name="Perez M."/>
            <person name="Juniper K.S."/>
        </authorList>
    </citation>
    <scope>NUCLEOTIDE SEQUENCE [LARGE SCALE GENOMIC DNA]</scope>
    <source>
        <strain evidence="2">Ind10</strain>
    </source>
</reference>
<dbReference type="CDD" id="cd00590">
    <property type="entry name" value="RRM_SF"/>
    <property type="match status" value="1"/>
</dbReference>
<proteinExistence type="predicted"/>
<dbReference type="PANTHER" id="PTHR48034">
    <property type="entry name" value="TRANSFORMER-2 SEX-DETERMINING PROTEIN-RELATED"/>
    <property type="match status" value="1"/>
</dbReference>
<dbReference type="AlphaFoldDB" id="A0A0T5ZBY6"/>
<sequence length="106" mass="11617">MQGCTDLFVDELRSRSKALITLSVRGLPRSTTEESLTALFSEYGVVRSLKLVKDLFSGDCKGFAVIDMEGHEARAAIAALDGSEFNGSMIRVGPDRPRRGRGGRRR</sequence>
<accession>A0A0T5ZBY6</accession>
<dbReference type="InterPro" id="IPR035979">
    <property type="entry name" value="RBD_domain_sf"/>
</dbReference>
<evidence type="ECO:0000313" key="2">
    <source>
        <dbReference type="EMBL" id="KRT60046.1"/>
    </source>
</evidence>
<name>A0A0T5ZBY6_9GAMM</name>
<dbReference type="Proteomes" id="UP000051276">
    <property type="component" value="Unassembled WGS sequence"/>
</dbReference>
<dbReference type="PROSITE" id="PS50102">
    <property type="entry name" value="RRM"/>
    <property type="match status" value="1"/>
</dbReference>
<gene>
    <name evidence="2" type="ORF">Ga0076813_164711</name>
</gene>
<evidence type="ECO:0000313" key="3">
    <source>
        <dbReference type="Proteomes" id="UP000051276"/>
    </source>
</evidence>
<dbReference type="Gene3D" id="3.30.70.330">
    <property type="match status" value="1"/>
</dbReference>
<protein>
    <submittedName>
        <fullName evidence="2">RNA recognition motif (A.k.a RRM, RBD, or RNP domain)</fullName>
    </submittedName>
</protein>
<comment type="caution">
    <text evidence="2">The sequence shown here is derived from an EMBL/GenBank/DDBJ whole genome shotgun (WGS) entry which is preliminary data.</text>
</comment>
<dbReference type="SMART" id="SM00360">
    <property type="entry name" value="RRM"/>
    <property type="match status" value="1"/>
</dbReference>
<dbReference type="EMBL" id="LMXI01000047">
    <property type="protein sequence ID" value="KRT60046.1"/>
    <property type="molecule type" value="Genomic_DNA"/>
</dbReference>
<dbReference type="SUPFAM" id="SSF54928">
    <property type="entry name" value="RNA-binding domain, RBD"/>
    <property type="match status" value="1"/>
</dbReference>
<dbReference type="Pfam" id="PF00076">
    <property type="entry name" value="RRM_1"/>
    <property type="match status" value="1"/>
</dbReference>
<dbReference type="STRING" id="54398.Ga0074115_11658"/>
<dbReference type="InterPro" id="IPR050441">
    <property type="entry name" value="RBM"/>
</dbReference>